<keyword evidence="2" id="KW-0812">Transmembrane</keyword>
<dbReference type="InterPro" id="IPR052276">
    <property type="entry name" value="Diphthamide-biosynth_chaperone"/>
</dbReference>
<accession>A0A4R1B9Q2</accession>
<feature type="region of interest" description="Disordered" evidence="1">
    <location>
        <begin position="96"/>
        <end position="135"/>
    </location>
</feature>
<evidence type="ECO:0000256" key="2">
    <source>
        <dbReference type="SAM" id="Phobius"/>
    </source>
</evidence>
<dbReference type="InterPro" id="IPR001623">
    <property type="entry name" value="DnaJ_domain"/>
</dbReference>
<dbReference type="Proteomes" id="UP000295244">
    <property type="component" value="Unassembled WGS sequence"/>
</dbReference>
<dbReference type="PRINTS" id="PR00625">
    <property type="entry name" value="JDOMAIN"/>
</dbReference>
<comment type="caution">
    <text evidence="4">The sequence shown here is derived from an EMBL/GenBank/DDBJ whole genome shotgun (WGS) entry which is preliminary data.</text>
</comment>
<evidence type="ECO:0000259" key="3">
    <source>
        <dbReference type="PROSITE" id="PS50076"/>
    </source>
</evidence>
<dbReference type="AlphaFoldDB" id="A0A4R1B9Q2"/>
<evidence type="ECO:0000313" key="4">
    <source>
        <dbReference type="EMBL" id="TCJ13649.1"/>
    </source>
</evidence>
<keyword evidence="2" id="KW-0472">Membrane</keyword>
<feature type="transmembrane region" description="Helical" evidence="2">
    <location>
        <begin position="211"/>
        <end position="229"/>
    </location>
</feature>
<dbReference type="PANTHER" id="PTHR44240">
    <property type="entry name" value="DNAJ DOMAIN (PROKARYOTIC HEAT SHOCK PROTEIN)-RELATED"/>
    <property type="match status" value="1"/>
</dbReference>
<dbReference type="OrthoDB" id="9779889at2"/>
<dbReference type="RefSeq" id="WP_132692817.1">
    <property type="nucleotide sequence ID" value="NZ_SKBU01000038.1"/>
</dbReference>
<dbReference type="InterPro" id="IPR036869">
    <property type="entry name" value="J_dom_sf"/>
</dbReference>
<feature type="transmembrane region" description="Helical" evidence="2">
    <location>
        <begin position="151"/>
        <end position="172"/>
    </location>
</feature>
<organism evidence="4 5">
    <name type="scientific">Rubrobacter taiwanensis</name>
    <dbReference type="NCBI Taxonomy" id="185139"/>
    <lineage>
        <taxon>Bacteria</taxon>
        <taxon>Bacillati</taxon>
        <taxon>Actinomycetota</taxon>
        <taxon>Rubrobacteria</taxon>
        <taxon>Rubrobacterales</taxon>
        <taxon>Rubrobacteraceae</taxon>
        <taxon>Rubrobacter</taxon>
    </lineage>
</organism>
<dbReference type="EMBL" id="SKBU01000038">
    <property type="protein sequence ID" value="TCJ13649.1"/>
    <property type="molecule type" value="Genomic_DNA"/>
</dbReference>
<sequence length="258" mass="29095">MNGERVNYYEVLGVSRDASQDEIKAAYRRLAKDKHPDSPGGSEAEFSRIQEAYEVLSDPNRREQHNEALDLAYAADQLSDLEAEFSKLEDELAAKRAEREERGPSLGERLREKFRRSEPEDIRQGRRRRREEPRWHELSEFDPEPITLKSAAVTFLAAFFGFILVGQLGWWTQGVDTPGFLQPWVLNLTPFMPVLYLVAGLVAAYFAYRSAGYAAVGLTFVAGLVVSGSGGPEGLLQYVTLGIVLVLVLIYLGNRRRR</sequence>
<proteinExistence type="predicted"/>
<feature type="domain" description="J" evidence="3">
    <location>
        <begin position="7"/>
        <end position="69"/>
    </location>
</feature>
<protein>
    <recommendedName>
        <fullName evidence="3">J domain-containing protein</fullName>
    </recommendedName>
</protein>
<name>A0A4R1B9Q2_9ACTN</name>
<dbReference type="PROSITE" id="PS50076">
    <property type="entry name" value="DNAJ_2"/>
    <property type="match status" value="1"/>
</dbReference>
<feature type="transmembrane region" description="Helical" evidence="2">
    <location>
        <begin position="235"/>
        <end position="253"/>
    </location>
</feature>
<keyword evidence="2" id="KW-1133">Transmembrane helix</keyword>
<feature type="transmembrane region" description="Helical" evidence="2">
    <location>
        <begin position="184"/>
        <end position="204"/>
    </location>
</feature>
<dbReference type="SMART" id="SM00271">
    <property type="entry name" value="DnaJ"/>
    <property type="match status" value="1"/>
</dbReference>
<gene>
    <name evidence="4" type="ORF">E0L93_14625</name>
</gene>
<dbReference type="CDD" id="cd06257">
    <property type="entry name" value="DnaJ"/>
    <property type="match status" value="1"/>
</dbReference>
<dbReference type="SUPFAM" id="SSF46565">
    <property type="entry name" value="Chaperone J-domain"/>
    <property type="match status" value="1"/>
</dbReference>
<evidence type="ECO:0000313" key="5">
    <source>
        <dbReference type="Proteomes" id="UP000295244"/>
    </source>
</evidence>
<dbReference type="Pfam" id="PF00226">
    <property type="entry name" value="DnaJ"/>
    <property type="match status" value="1"/>
</dbReference>
<dbReference type="PANTHER" id="PTHR44240:SF10">
    <property type="entry name" value="J DOMAIN-CONTAINING PROTEIN"/>
    <property type="match status" value="1"/>
</dbReference>
<keyword evidence="5" id="KW-1185">Reference proteome</keyword>
<reference evidence="4 5" key="1">
    <citation type="submission" date="2019-03" db="EMBL/GenBank/DDBJ databases">
        <title>Whole genome sequence of a novel Rubrobacter taiwanensis strain, isolated from Yellowstone National Park.</title>
        <authorList>
            <person name="Freed S."/>
            <person name="Ramaley R.F."/>
            <person name="Kyndt J.A."/>
        </authorList>
    </citation>
    <scope>NUCLEOTIDE SEQUENCE [LARGE SCALE GENOMIC DNA]</scope>
    <source>
        <strain evidence="4 5">Yellowstone</strain>
    </source>
</reference>
<evidence type="ECO:0000256" key="1">
    <source>
        <dbReference type="SAM" id="MobiDB-lite"/>
    </source>
</evidence>
<dbReference type="Gene3D" id="1.10.287.110">
    <property type="entry name" value="DnaJ domain"/>
    <property type="match status" value="1"/>
</dbReference>